<evidence type="ECO:0000313" key="1">
    <source>
        <dbReference type="EMBL" id="GET39137.1"/>
    </source>
</evidence>
<sequence length="112" mass="13125">MTNAGDYLAHIKAQIVLNPQVVNWTIVREEEQGNRGLLRYRLTLKDNSFLEMFEFFIVTAAGVQVTKYRFHWQSADGQLHKRWDNAAHHPEIATYPLISTMVQRKMYCLTNQ</sequence>
<protein>
    <submittedName>
        <fullName evidence="1">Uncharacterized protein</fullName>
    </submittedName>
</protein>
<comment type="caution">
    <text evidence="1">The sequence shown here is derived from an EMBL/GenBank/DDBJ whole genome shotgun (WGS) entry which is preliminary data.</text>
</comment>
<reference evidence="1" key="1">
    <citation type="submission" date="2019-10" db="EMBL/GenBank/DDBJ databases">
        <title>Draft genome sequece of Microseira wollei NIES-4236.</title>
        <authorList>
            <person name="Yamaguchi H."/>
            <person name="Suzuki S."/>
            <person name="Kawachi M."/>
        </authorList>
    </citation>
    <scope>NUCLEOTIDE SEQUENCE</scope>
    <source>
        <strain evidence="1">NIES-4236</strain>
    </source>
</reference>
<organism evidence="1 2">
    <name type="scientific">Microseira wollei NIES-4236</name>
    <dbReference type="NCBI Taxonomy" id="2530354"/>
    <lineage>
        <taxon>Bacteria</taxon>
        <taxon>Bacillati</taxon>
        <taxon>Cyanobacteriota</taxon>
        <taxon>Cyanophyceae</taxon>
        <taxon>Oscillatoriophycideae</taxon>
        <taxon>Aerosakkonematales</taxon>
        <taxon>Aerosakkonemataceae</taxon>
        <taxon>Microseira</taxon>
    </lineage>
</organism>
<dbReference type="Proteomes" id="UP001050975">
    <property type="component" value="Unassembled WGS sequence"/>
</dbReference>
<keyword evidence="2" id="KW-1185">Reference proteome</keyword>
<accession>A0AAV3X8J7</accession>
<gene>
    <name evidence="1" type="ORF">MiSe_39010</name>
</gene>
<evidence type="ECO:0000313" key="2">
    <source>
        <dbReference type="Proteomes" id="UP001050975"/>
    </source>
</evidence>
<dbReference type="Pfam" id="PF20126">
    <property type="entry name" value="TumE"/>
    <property type="match status" value="1"/>
</dbReference>
<dbReference type="RefSeq" id="WP_226584149.1">
    <property type="nucleotide sequence ID" value="NZ_BLAY01000059.1"/>
</dbReference>
<dbReference type="EMBL" id="BLAY01000059">
    <property type="protein sequence ID" value="GET39137.1"/>
    <property type="molecule type" value="Genomic_DNA"/>
</dbReference>
<name>A0AAV3X8J7_9CYAN</name>
<dbReference type="InterPro" id="IPR045397">
    <property type="entry name" value="TumE-like"/>
</dbReference>
<dbReference type="AlphaFoldDB" id="A0AAV3X8J7"/>
<proteinExistence type="predicted"/>